<dbReference type="RefSeq" id="WP_006251380.1">
    <property type="nucleotide sequence ID" value="NZ_CP017484.1"/>
</dbReference>
<accession>A0A378NCZ2</accession>
<dbReference type="AlphaFoldDB" id="A0A378NCZ2"/>
<gene>
    <name evidence="2" type="ORF">NCTC9380_01627</name>
</gene>
<evidence type="ECO:0000313" key="3">
    <source>
        <dbReference type="Proteomes" id="UP000254031"/>
    </source>
</evidence>
<sequence length="264" mass="30323">MKKILLLVLLLTLATQIKADEGNNTQVCAEQQHQIIAHYFKISQEKLSARTLASACKTAPNNSTETLVSYAVIEPKYSKENYQNDENTPKWTLFVARVNDNAILQSWEQDMEIDASIDVNADSLKIDTARYILNDKVRAFGVRFNNAARGPSAPEYSANDHLMLFVPEKEKLKLVFDYPMTFWSILDDKETKTETTNLVLQMDNKQTNGFNDIIVKADITQNIWSTGFYDIGRELKSENTRQEKVRLKYNGDRYTVVEKAEWLH</sequence>
<proteinExistence type="predicted"/>
<feature type="chain" id="PRO_5030069078" evidence="1">
    <location>
        <begin position="20"/>
        <end position="264"/>
    </location>
</feature>
<reference evidence="2 3" key="1">
    <citation type="submission" date="2018-06" db="EMBL/GenBank/DDBJ databases">
        <authorList>
            <consortium name="Pathogen Informatics"/>
            <person name="Doyle S."/>
        </authorList>
    </citation>
    <scope>NUCLEOTIDE SEQUENCE [LARGE SCALE GENOMIC DNA]</scope>
    <source>
        <strain evidence="2 3">NCTC9380</strain>
    </source>
</reference>
<name>A0A378NCZ2_MANHA</name>
<evidence type="ECO:0000313" key="2">
    <source>
        <dbReference type="EMBL" id="STY66333.1"/>
    </source>
</evidence>
<dbReference type="EMBL" id="UGPL01000006">
    <property type="protein sequence ID" value="STY66333.1"/>
    <property type="molecule type" value="Genomic_DNA"/>
</dbReference>
<keyword evidence="1" id="KW-0732">Signal</keyword>
<evidence type="ECO:0000256" key="1">
    <source>
        <dbReference type="SAM" id="SignalP"/>
    </source>
</evidence>
<feature type="signal peptide" evidence="1">
    <location>
        <begin position="1"/>
        <end position="19"/>
    </location>
</feature>
<dbReference type="Proteomes" id="UP000254031">
    <property type="component" value="Unassembled WGS sequence"/>
</dbReference>
<protein>
    <submittedName>
        <fullName evidence="2">Uncharacterized protein</fullName>
    </submittedName>
</protein>
<organism evidence="2 3">
    <name type="scientific">Mannheimia haemolytica</name>
    <name type="common">Pasteurella haemolytica</name>
    <dbReference type="NCBI Taxonomy" id="75985"/>
    <lineage>
        <taxon>Bacteria</taxon>
        <taxon>Pseudomonadati</taxon>
        <taxon>Pseudomonadota</taxon>
        <taxon>Gammaproteobacteria</taxon>
        <taxon>Pasteurellales</taxon>
        <taxon>Pasteurellaceae</taxon>
        <taxon>Mannheimia</taxon>
    </lineage>
</organism>